<dbReference type="Gene3D" id="2.40.160.10">
    <property type="entry name" value="Porin"/>
    <property type="match status" value="1"/>
</dbReference>
<evidence type="ECO:0000256" key="7">
    <source>
        <dbReference type="ARBA" id="ARBA00023065"/>
    </source>
</evidence>
<feature type="chain" id="PRO_5042089160" evidence="11">
    <location>
        <begin position="27"/>
        <end position="387"/>
    </location>
</feature>
<evidence type="ECO:0000256" key="6">
    <source>
        <dbReference type="ARBA" id="ARBA00022729"/>
    </source>
</evidence>
<evidence type="ECO:0000256" key="8">
    <source>
        <dbReference type="ARBA" id="ARBA00023114"/>
    </source>
</evidence>
<dbReference type="PANTHER" id="PTHR34501:SF9">
    <property type="entry name" value="MAJOR OUTER MEMBRANE PROTEIN P.IA"/>
    <property type="match status" value="1"/>
</dbReference>
<keyword evidence="7" id="KW-0406">Ion transport</keyword>
<dbReference type="GO" id="GO:0015288">
    <property type="term" value="F:porin activity"/>
    <property type="evidence" value="ECO:0007669"/>
    <property type="project" value="UniProtKB-KW"/>
</dbReference>
<keyword evidence="3" id="KW-0813">Transport</keyword>
<evidence type="ECO:0000256" key="5">
    <source>
        <dbReference type="ARBA" id="ARBA00022692"/>
    </source>
</evidence>
<keyword evidence="9" id="KW-0472">Membrane</keyword>
<keyword evidence="8" id="KW-0626">Porin</keyword>
<evidence type="ECO:0000256" key="4">
    <source>
        <dbReference type="ARBA" id="ARBA00022452"/>
    </source>
</evidence>
<reference evidence="13" key="1">
    <citation type="submission" date="2021-09" db="EMBL/GenBank/DDBJ databases">
        <title>Genomic analysis of Ralstonia spp.</title>
        <authorList>
            <person name="Aburjaile F."/>
            <person name="Ariute J.C."/>
            <person name="Pais A.K.L."/>
            <person name="Albuquerque G.M.R."/>
            <person name="Silva A.M.F."/>
            <person name="Brenig B."/>
            <person name="Azevedo V."/>
            <person name="Matiuzzi M."/>
            <person name="Ramos R."/>
            <person name="Goes-Neto A."/>
            <person name="Soares S."/>
            <person name="Iseppon A.M.B."/>
            <person name="Souza E."/>
            <person name="Gama M."/>
        </authorList>
    </citation>
    <scope>NUCLEOTIDE SEQUENCE</scope>
    <source>
        <strain evidence="13">B4</strain>
    </source>
</reference>
<organism evidence="13 14">
    <name type="scientific">Ralstonia solanacearum</name>
    <name type="common">Pseudomonas solanacearum</name>
    <dbReference type="NCBI Taxonomy" id="305"/>
    <lineage>
        <taxon>Bacteria</taxon>
        <taxon>Pseudomonadati</taxon>
        <taxon>Pseudomonadota</taxon>
        <taxon>Betaproteobacteria</taxon>
        <taxon>Burkholderiales</taxon>
        <taxon>Burkholderiaceae</taxon>
        <taxon>Ralstonia</taxon>
        <taxon>Ralstonia solanacearum species complex</taxon>
    </lineage>
</organism>
<evidence type="ECO:0000313" key="13">
    <source>
        <dbReference type="EMBL" id="MDB0521144.1"/>
    </source>
</evidence>
<dbReference type="Pfam" id="PF13609">
    <property type="entry name" value="Porin_4"/>
    <property type="match status" value="1"/>
</dbReference>
<evidence type="ECO:0000256" key="3">
    <source>
        <dbReference type="ARBA" id="ARBA00022448"/>
    </source>
</evidence>
<dbReference type="InterPro" id="IPR002299">
    <property type="entry name" value="Porin_Neis"/>
</dbReference>
<gene>
    <name evidence="13" type="ORF">LBW55_05905</name>
</gene>
<sequence>MSEETDMKTRLFVAFASCAIAAPTFAQSSVTLYGVLDEGLNYTTNVGGHSQVAMASGFPHGSRWGVKGAEDLGGGAKTVFQLENGFDVDTGRAFQGGLLFGRQAYMGLSSNTVGTLTVGRQYDSVVDYLAQTSAGGSWGGYMFAHPYDNDNLINTFRANNTVKYTSPTLGGLKFGATYSFSNDAGFANNRLVSVGSQYTVGGLLLAAAYLQTDHPSATAYGAINNSGDQNLLGSRLRIFGAGATYTFGQAIVGLTYADTNVADPQSSGYVGPITAPAGRLSSLRFRNIEVNAKYQVGASYWLGAMYTYTRANFSATPGAKHPTYHSVGLMADYLLSKRTDVYLQGMYQHVGGDATGSILDAAYVAGAENVSSNRNQLLLRAGVRHFF</sequence>
<proteinExistence type="predicted"/>
<evidence type="ECO:0000256" key="1">
    <source>
        <dbReference type="ARBA" id="ARBA00004571"/>
    </source>
</evidence>
<evidence type="ECO:0000256" key="2">
    <source>
        <dbReference type="ARBA" id="ARBA00011233"/>
    </source>
</evidence>
<dbReference type="CDD" id="cd00342">
    <property type="entry name" value="gram_neg_porins"/>
    <property type="match status" value="1"/>
</dbReference>
<keyword evidence="4" id="KW-1134">Transmembrane beta strand</keyword>
<dbReference type="AlphaFoldDB" id="A0AAE3T4C7"/>
<dbReference type="Proteomes" id="UP001143674">
    <property type="component" value="Unassembled WGS sequence"/>
</dbReference>
<evidence type="ECO:0000256" key="10">
    <source>
        <dbReference type="ARBA" id="ARBA00023237"/>
    </source>
</evidence>
<comment type="caution">
    <text evidence="13">The sequence shown here is derived from an EMBL/GenBank/DDBJ whole genome shotgun (WGS) entry which is preliminary data.</text>
</comment>
<dbReference type="InterPro" id="IPR033900">
    <property type="entry name" value="Gram_neg_porin_domain"/>
</dbReference>
<dbReference type="PANTHER" id="PTHR34501">
    <property type="entry name" value="PROTEIN YDDL-RELATED"/>
    <property type="match status" value="1"/>
</dbReference>
<evidence type="ECO:0000313" key="14">
    <source>
        <dbReference type="Proteomes" id="UP001143674"/>
    </source>
</evidence>
<dbReference type="GO" id="GO:0046930">
    <property type="term" value="C:pore complex"/>
    <property type="evidence" value="ECO:0007669"/>
    <property type="project" value="UniProtKB-KW"/>
</dbReference>
<comment type="subunit">
    <text evidence="2">Homotrimer.</text>
</comment>
<feature type="domain" description="Porin" evidence="12">
    <location>
        <begin position="16"/>
        <end position="349"/>
    </location>
</feature>
<accession>A0AAE3T4C7</accession>
<dbReference type="PRINTS" id="PR00184">
    <property type="entry name" value="NEISSPPORIN"/>
</dbReference>
<evidence type="ECO:0000256" key="11">
    <source>
        <dbReference type="SAM" id="SignalP"/>
    </source>
</evidence>
<evidence type="ECO:0000256" key="9">
    <source>
        <dbReference type="ARBA" id="ARBA00023136"/>
    </source>
</evidence>
<protein>
    <submittedName>
        <fullName evidence="13">Porin</fullName>
    </submittedName>
</protein>
<dbReference type="InterPro" id="IPR023614">
    <property type="entry name" value="Porin_dom_sf"/>
</dbReference>
<dbReference type="SUPFAM" id="SSF56935">
    <property type="entry name" value="Porins"/>
    <property type="match status" value="1"/>
</dbReference>
<keyword evidence="6 11" id="KW-0732">Signal</keyword>
<name>A0AAE3T4C7_RALSL</name>
<dbReference type="InterPro" id="IPR050298">
    <property type="entry name" value="Gram-neg_bact_OMP"/>
</dbReference>
<keyword evidence="10" id="KW-0998">Cell outer membrane</keyword>
<evidence type="ECO:0000259" key="12">
    <source>
        <dbReference type="Pfam" id="PF13609"/>
    </source>
</evidence>
<comment type="subcellular location">
    <subcellularLocation>
        <location evidence="1">Cell outer membrane</location>
        <topology evidence="1">Multi-pass membrane protein</topology>
    </subcellularLocation>
</comment>
<feature type="signal peptide" evidence="11">
    <location>
        <begin position="1"/>
        <end position="26"/>
    </location>
</feature>
<dbReference type="GO" id="GO:0009279">
    <property type="term" value="C:cell outer membrane"/>
    <property type="evidence" value="ECO:0007669"/>
    <property type="project" value="UniProtKB-SubCell"/>
</dbReference>
<dbReference type="GO" id="GO:0006811">
    <property type="term" value="P:monoatomic ion transport"/>
    <property type="evidence" value="ECO:0007669"/>
    <property type="project" value="UniProtKB-KW"/>
</dbReference>
<keyword evidence="5" id="KW-0812">Transmembrane</keyword>
<dbReference type="EMBL" id="JAIVEX010000003">
    <property type="protein sequence ID" value="MDB0521144.1"/>
    <property type="molecule type" value="Genomic_DNA"/>
</dbReference>